<dbReference type="AlphaFoldDB" id="A0A3M0K0S7"/>
<feature type="region of interest" description="Disordered" evidence="1">
    <location>
        <begin position="1"/>
        <end position="23"/>
    </location>
</feature>
<gene>
    <name evidence="2" type="ORF">DUI87_18100</name>
</gene>
<organism evidence="2 3">
    <name type="scientific">Hirundo rustica rustica</name>
    <dbReference type="NCBI Taxonomy" id="333673"/>
    <lineage>
        <taxon>Eukaryota</taxon>
        <taxon>Metazoa</taxon>
        <taxon>Chordata</taxon>
        <taxon>Craniata</taxon>
        <taxon>Vertebrata</taxon>
        <taxon>Euteleostomi</taxon>
        <taxon>Archelosauria</taxon>
        <taxon>Archosauria</taxon>
        <taxon>Dinosauria</taxon>
        <taxon>Saurischia</taxon>
        <taxon>Theropoda</taxon>
        <taxon>Coelurosauria</taxon>
        <taxon>Aves</taxon>
        <taxon>Neognathae</taxon>
        <taxon>Neoaves</taxon>
        <taxon>Telluraves</taxon>
        <taxon>Australaves</taxon>
        <taxon>Passeriformes</taxon>
        <taxon>Sylvioidea</taxon>
        <taxon>Hirundinidae</taxon>
        <taxon>Hirundo</taxon>
    </lineage>
</organism>
<feature type="compositionally biased region" description="Basic residues" evidence="1">
    <location>
        <begin position="1"/>
        <end position="19"/>
    </location>
</feature>
<evidence type="ECO:0000313" key="2">
    <source>
        <dbReference type="EMBL" id="RMC04924.1"/>
    </source>
</evidence>
<dbReference type="Proteomes" id="UP000269221">
    <property type="component" value="Unassembled WGS sequence"/>
</dbReference>
<sequence length="133" mass="15369">MGTRNRHGKKFLPLRKHPQEHREEMGRKLHLRLDYIYTRCEEDTFMMRAVGHWKKLPREVVDAPDQKTFKARLDMALGNLIQLKMPLLTGVALDDVPRSLPTQTILLFYETLQTLSSVVGLTTLLELSGSKLK</sequence>
<proteinExistence type="predicted"/>
<comment type="caution">
    <text evidence="2">The sequence shown here is derived from an EMBL/GenBank/DDBJ whole genome shotgun (WGS) entry which is preliminary data.</text>
</comment>
<evidence type="ECO:0000256" key="1">
    <source>
        <dbReference type="SAM" id="MobiDB-lite"/>
    </source>
</evidence>
<name>A0A3M0K0S7_HIRRU</name>
<dbReference type="EMBL" id="QRBI01000123">
    <property type="protein sequence ID" value="RMC04924.1"/>
    <property type="molecule type" value="Genomic_DNA"/>
</dbReference>
<protein>
    <submittedName>
        <fullName evidence="2">Uncharacterized protein</fullName>
    </submittedName>
</protein>
<keyword evidence="3" id="KW-1185">Reference proteome</keyword>
<evidence type="ECO:0000313" key="3">
    <source>
        <dbReference type="Proteomes" id="UP000269221"/>
    </source>
</evidence>
<accession>A0A3M0K0S7</accession>
<reference evidence="2 3" key="1">
    <citation type="submission" date="2018-07" db="EMBL/GenBank/DDBJ databases">
        <title>A high quality draft genome assembly of the barn swallow (H. rustica rustica).</title>
        <authorList>
            <person name="Formenti G."/>
            <person name="Chiara M."/>
            <person name="Poveda L."/>
            <person name="Francoijs K.-J."/>
            <person name="Bonisoli-Alquati A."/>
            <person name="Canova L."/>
            <person name="Gianfranceschi L."/>
            <person name="Horner D.S."/>
            <person name="Saino N."/>
        </authorList>
    </citation>
    <scope>NUCLEOTIDE SEQUENCE [LARGE SCALE GENOMIC DNA]</scope>
    <source>
        <strain evidence="2">Chelidonia</strain>
        <tissue evidence="2">Blood</tissue>
    </source>
</reference>